<evidence type="ECO:0000313" key="5">
    <source>
        <dbReference type="EMBL" id="MBU5670155.1"/>
    </source>
</evidence>
<comment type="caution">
    <text evidence="5">The sequence shown here is derived from an EMBL/GenBank/DDBJ whole genome shotgun (WGS) entry which is preliminary data.</text>
</comment>
<protein>
    <submittedName>
        <fullName evidence="5">V-type ATP synthase subunit E</fullName>
    </submittedName>
</protein>
<dbReference type="Pfam" id="PF01991">
    <property type="entry name" value="vATP-synt_E"/>
    <property type="match status" value="1"/>
</dbReference>
<name>A0ABS6FLU6_9FIRM</name>
<evidence type="ECO:0000256" key="3">
    <source>
        <dbReference type="ARBA" id="ARBA00023065"/>
    </source>
</evidence>
<keyword evidence="6" id="KW-1185">Reference proteome</keyword>
<proteinExistence type="inferred from homology"/>
<evidence type="ECO:0000256" key="1">
    <source>
        <dbReference type="ARBA" id="ARBA00005901"/>
    </source>
</evidence>
<keyword evidence="2" id="KW-0813">Transport</keyword>
<gene>
    <name evidence="5" type="ORF">KQI68_09965</name>
</gene>
<reference evidence="5 6" key="1">
    <citation type="submission" date="2021-06" db="EMBL/GenBank/DDBJ databases">
        <authorList>
            <person name="Sun Q."/>
            <person name="Li D."/>
        </authorList>
    </citation>
    <scope>NUCLEOTIDE SEQUENCE [LARGE SCALE GENOMIC DNA]</scope>
    <source>
        <strain evidence="5 6">MSJ-1</strain>
    </source>
</reference>
<accession>A0ABS6FLU6</accession>
<dbReference type="InterPro" id="IPR002842">
    <property type="entry name" value="ATPase_V1_Esu"/>
</dbReference>
<evidence type="ECO:0000256" key="4">
    <source>
        <dbReference type="SAM" id="Coils"/>
    </source>
</evidence>
<organism evidence="5 6">
    <name type="scientific">Peptoniphilus ovalis</name>
    <dbReference type="NCBI Taxonomy" id="2841503"/>
    <lineage>
        <taxon>Bacteria</taxon>
        <taxon>Bacillati</taxon>
        <taxon>Bacillota</taxon>
        <taxon>Tissierellia</taxon>
        <taxon>Tissierellales</taxon>
        <taxon>Peptoniphilaceae</taxon>
        <taxon>Peptoniphilus</taxon>
    </lineage>
</organism>
<keyword evidence="4" id="KW-0175">Coiled coil</keyword>
<dbReference type="RefSeq" id="WP_216549979.1">
    <property type="nucleotide sequence ID" value="NZ_JAHLQO010000007.1"/>
</dbReference>
<evidence type="ECO:0000256" key="2">
    <source>
        <dbReference type="ARBA" id="ARBA00022448"/>
    </source>
</evidence>
<evidence type="ECO:0000313" key="6">
    <source>
        <dbReference type="Proteomes" id="UP000783742"/>
    </source>
</evidence>
<dbReference type="EMBL" id="JAHLQO010000007">
    <property type="protein sequence ID" value="MBU5670155.1"/>
    <property type="molecule type" value="Genomic_DNA"/>
</dbReference>
<feature type="coiled-coil region" evidence="4">
    <location>
        <begin position="1"/>
        <end position="51"/>
    </location>
</feature>
<keyword evidence="3" id="KW-0406">Ion transport</keyword>
<sequence length="182" mass="20745">MKGLENIIDKIKGEAKEEAEKIINKAEEEKREILENSNAKAKAEAERIINRAEVDSEGILKRAKSSKELQARDKILKAKQDIIDVVLKKVLEELKNLSNEDFINYVKNSIKGIDISKDAVLKVPARYKDAIEKANLGFKISDENVDEGFTLNYKNLQYNGDFKSILSSKREDLELFLAEKLF</sequence>
<dbReference type="Proteomes" id="UP000783742">
    <property type="component" value="Unassembled WGS sequence"/>
</dbReference>
<comment type="similarity">
    <text evidence="1">Belongs to the V-ATPase E subunit family.</text>
</comment>